<evidence type="ECO:0000313" key="4">
    <source>
        <dbReference type="EMBL" id="MFC5451054.1"/>
    </source>
</evidence>
<dbReference type="Gene3D" id="1.50.10.10">
    <property type="match status" value="1"/>
</dbReference>
<dbReference type="InterPro" id="IPR049053">
    <property type="entry name" value="AFCA-like_C"/>
</dbReference>
<feature type="domain" description="Glycosyl hydrolase family 95 N-terminal" evidence="1">
    <location>
        <begin position="12"/>
        <end position="247"/>
    </location>
</feature>
<dbReference type="Pfam" id="PF22124">
    <property type="entry name" value="Glyco_hydro_95_cat"/>
    <property type="match status" value="1"/>
</dbReference>
<dbReference type="InterPro" id="IPR016518">
    <property type="entry name" value="Alpha-L-fucosidase"/>
</dbReference>
<evidence type="ECO:0000259" key="2">
    <source>
        <dbReference type="Pfam" id="PF21307"/>
    </source>
</evidence>
<name>A0ABW0KCQ3_9BACL</name>
<dbReference type="SUPFAM" id="SSF48208">
    <property type="entry name" value="Six-hairpin glycosidases"/>
    <property type="match status" value="1"/>
</dbReference>
<dbReference type="InterPro" id="IPR012341">
    <property type="entry name" value="6hp_glycosidase-like_sf"/>
</dbReference>
<dbReference type="InterPro" id="IPR008928">
    <property type="entry name" value="6-hairpin_glycosidase_sf"/>
</dbReference>
<dbReference type="InterPro" id="IPR054363">
    <property type="entry name" value="GH95_cat"/>
</dbReference>
<feature type="domain" description="Alpha fucosidase A-like C-terminal" evidence="2">
    <location>
        <begin position="671"/>
        <end position="761"/>
    </location>
</feature>
<keyword evidence="5" id="KW-1185">Reference proteome</keyword>
<proteinExistence type="predicted"/>
<reference evidence="5" key="1">
    <citation type="journal article" date="2019" name="Int. J. Syst. Evol. Microbiol.">
        <title>The Global Catalogue of Microorganisms (GCM) 10K type strain sequencing project: providing services to taxonomists for standard genome sequencing and annotation.</title>
        <authorList>
            <consortium name="The Broad Institute Genomics Platform"/>
            <consortium name="The Broad Institute Genome Sequencing Center for Infectious Disease"/>
            <person name="Wu L."/>
            <person name="Ma J."/>
        </authorList>
    </citation>
    <scope>NUCLEOTIDE SEQUENCE [LARGE SCALE GENOMIC DNA]</scope>
    <source>
        <strain evidence="5">KACC 11904</strain>
    </source>
</reference>
<dbReference type="Pfam" id="PF21307">
    <property type="entry name" value="Glyco_hydro_95_C"/>
    <property type="match status" value="1"/>
</dbReference>
<gene>
    <name evidence="4" type="ORF">ACFPOG_22715</name>
</gene>
<evidence type="ECO:0000313" key="5">
    <source>
        <dbReference type="Proteomes" id="UP001596044"/>
    </source>
</evidence>
<dbReference type="InterPro" id="IPR027414">
    <property type="entry name" value="GH95_N_dom"/>
</dbReference>
<dbReference type="PANTHER" id="PTHR31084">
    <property type="entry name" value="ALPHA-L-FUCOSIDASE 2"/>
    <property type="match status" value="1"/>
</dbReference>
<comment type="caution">
    <text evidence="4">The sequence shown here is derived from an EMBL/GenBank/DDBJ whole genome shotgun (WGS) entry which is preliminary data.</text>
</comment>
<dbReference type="RefSeq" id="WP_270884709.1">
    <property type="nucleotide sequence ID" value="NZ_JAQFVF010000077.1"/>
</dbReference>
<dbReference type="EMBL" id="JBHSMJ010000031">
    <property type="protein sequence ID" value="MFC5451054.1"/>
    <property type="molecule type" value="Genomic_DNA"/>
</dbReference>
<dbReference type="PIRSF" id="PIRSF007663">
    <property type="entry name" value="UCP007663"/>
    <property type="match status" value="1"/>
</dbReference>
<protein>
    <submittedName>
        <fullName evidence="4">Glycoside hydrolase family 95 protein</fullName>
    </submittedName>
</protein>
<dbReference type="GO" id="GO:0016787">
    <property type="term" value="F:hydrolase activity"/>
    <property type="evidence" value="ECO:0007669"/>
    <property type="project" value="UniProtKB-KW"/>
</dbReference>
<dbReference type="PANTHER" id="PTHR31084:SF0">
    <property type="entry name" value="ALPHA-L-FUCOSIDASE 2"/>
    <property type="match status" value="1"/>
</dbReference>
<organism evidence="4 5">
    <name type="scientific">Paenibacillus aestuarii</name>
    <dbReference type="NCBI Taxonomy" id="516965"/>
    <lineage>
        <taxon>Bacteria</taxon>
        <taxon>Bacillati</taxon>
        <taxon>Bacillota</taxon>
        <taxon>Bacilli</taxon>
        <taxon>Bacillales</taxon>
        <taxon>Paenibacillaceae</taxon>
        <taxon>Paenibacillus</taxon>
    </lineage>
</organism>
<dbReference type="Pfam" id="PF14498">
    <property type="entry name" value="Glyco_hyd_65N_2"/>
    <property type="match status" value="1"/>
</dbReference>
<evidence type="ECO:0000259" key="1">
    <source>
        <dbReference type="Pfam" id="PF14498"/>
    </source>
</evidence>
<evidence type="ECO:0000259" key="3">
    <source>
        <dbReference type="Pfam" id="PF22124"/>
    </source>
</evidence>
<dbReference type="Proteomes" id="UP001596044">
    <property type="component" value="Unassembled WGS sequence"/>
</dbReference>
<keyword evidence="4" id="KW-0378">Hydrolase</keyword>
<sequence>MGDARLEYKERLFFHSAAKHWDEAFPIGNGRLGAMIFGGPCSERLQLNEDSLWYGGPRDRHNPDALAHLPEIRRLIFEGKLKEAESLASLALTAIPETQRHYVPLGDLFLHFQTLDNNQVIDYERELDLSEAVVSISFKAGKVHYRRKIFASYPDGAIVIRLTANTPGQISFTARMGRERFRYVDRIRTEEGNSILMSGNSGGGVNYCGVLMCKPEGGQMRTIGEHLVVTNADAATLVISAATDFRESDPESAAFANAKRAASRAYTDLLTAHIEDYCKLFDRTSIRLDAAFNAVEQDTSKRLERMKAGTEDPGLQALYFQYGRYLLIASSRPGSLPANLQGIWNKDMLPAWDSKFTININAQMNYWPAEICNLPECHEPLFELIERMIPNGRRTAQVMYGCGGSSAHHNTDIWADTAPQDLYLPSTYWPLGLAWLCLHLWEHYQFERNEAFLNHAYPMMKEAAAFLVDYMVELPSGELVTCPSVSPENTYRLPNGETGVLCYGPSMDIQIARELFLACLAAGEQLETDMDFLTTLKLTMDKLPQPQIGRHGQIQEWIEDYEEVEPGHRHISHLFALHPGTQITPEKTPSLSAAARRTLERRLANGGGHTGWSRAWIVNFWARLGDAEEAYKNVTALLTHSTLPNLLDNHPPFQIDGNFGGTAGIAEMLLQSHADAIHLLPALPKAWSNGEVTGLRARGAVTVDMAWKDGQLKHAVLKPDYKGVYRIRCNLPIQLWMEGEIYEPTQLDASNYSFEAEAGTAIHVRAKPESKPAN</sequence>
<accession>A0ABW0KCQ3</accession>
<feature type="domain" description="Glycosyl hydrolase family 95 catalytic" evidence="3">
    <location>
        <begin position="266"/>
        <end position="669"/>
    </location>
</feature>